<evidence type="ECO:0008006" key="4">
    <source>
        <dbReference type="Google" id="ProtNLM"/>
    </source>
</evidence>
<dbReference type="PANTHER" id="PTHR14494:SF0">
    <property type="entry name" value="ALADIN"/>
    <property type="match status" value="1"/>
</dbReference>
<dbReference type="InterPro" id="IPR036322">
    <property type="entry name" value="WD40_repeat_dom_sf"/>
</dbReference>
<comment type="caution">
    <text evidence="2">The sequence shown here is derived from an EMBL/GenBank/DDBJ whole genome shotgun (WGS) entry which is preliminary data.</text>
</comment>
<name>A0A9W8B3Z9_9FUNG</name>
<feature type="compositionally biased region" description="Polar residues" evidence="1">
    <location>
        <begin position="250"/>
        <end position="266"/>
    </location>
</feature>
<dbReference type="EMBL" id="JANBQB010000614">
    <property type="protein sequence ID" value="KAJ1974739.1"/>
    <property type="molecule type" value="Genomic_DNA"/>
</dbReference>
<dbReference type="Proteomes" id="UP001151582">
    <property type="component" value="Unassembled WGS sequence"/>
</dbReference>
<keyword evidence="3" id="KW-1185">Reference proteome</keyword>
<sequence length="490" mass="54432">MDKPRGPVTRGVPDENSVTIAEIDGSLVSLKSATDEHAQRYVRAGGANYPHIVVPTTLPRAASDLTGAAPGKRSTSTPGFKIFKAPSQRPGASFTDYASEQVMHWWQVKDELMRTLEHWKETYINGYLSYLRPKTTFLDCPSDAIPGPVRQLAWHPYKQVFALGHAEDVVFIYDLNRESWFSSCLVHPFQTSMRALAWKPNSGTTLATACRNGICVWRIRMDQPVYQPPKSGERKVTPPPFAFTAEPLPTTRSPHHQATTTVASGGPSTTIHTGNAWLDFLQFPGFTEVSCIAWDPTGQYLAAGSASQGTILIWDTVVGVATPLRRVAGSTISLAWSPDGMYLCSTHTNKQFRLWETSEWRSMCWSQLPSFPTQAVWTPDSRCVYFALHERSDLYNAVLMKPAPSLDAQVGCIQTFSPQRVLADNRTMFEVGGFIHHLALDPTGKRLVVGFVPPDRALAFEHQQDNQSRPQPIVRAPELLAVLTIKNRLV</sequence>
<evidence type="ECO:0000313" key="3">
    <source>
        <dbReference type="Proteomes" id="UP001151582"/>
    </source>
</evidence>
<dbReference type="InterPro" id="IPR001680">
    <property type="entry name" value="WD40_rpt"/>
</dbReference>
<evidence type="ECO:0000256" key="1">
    <source>
        <dbReference type="SAM" id="MobiDB-lite"/>
    </source>
</evidence>
<dbReference type="GO" id="GO:0005643">
    <property type="term" value="C:nuclear pore"/>
    <property type="evidence" value="ECO:0007669"/>
    <property type="project" value="TreeGrafter"/>
</dbReference>
<feature type="non-terminal residue" evidence="2">
    <location>
        <position position="490"/>
    </location>
</feature>
<accession>A0A9W8B3Z9</accession>
<dbReference type="InterPro" id="IPR015943">
    <property type="entry name" value="WD40/YVTN_repeat-like_dom_sf"/>
</dbReference>
<protein>
    <recommendedName>
        <fullName evidence="4">WD40-repeat-containing domain protein</fullName>
    </recommendedName>
</protein>
<dbReference type="Gene3D" id="2.130.10.10">
    <property type="entry name" value="YVTN repeat-like/Quinoprotein amine dehydrogenase"/>
    <property type="match status" value="2"/>
</dbReference>
<dbReference type="GO" id="GO:0006913">
    <property type="term" value="P:nucleocytoplasmic transport"/>
    <property type="evidence" value="ECO:0007669"/>
    <property type="project" value="TreeGrafter"/>
</dbReference>
<dbReference type="InterPro" id="IPR045139">
    <property type="entry name" value="Aladin"/>
</dbReference>
<dbReference type="Pfam" id="PF00400">
    <property type="entry name" value="WD40"/>
    <property type="match status" value="2"/>
</dbReference>
<dbReference type="SMART" id="SM00320">
    <property type="entry name" value="WD40"/>
    <property type="match status" value="4"/>
</dbReference>
<organism evidence="2 3">
    <name type="scientific">Dimargaris verticillata</name>
    <dbReference type="NCBI Taxonomy" id="2761393"/>
    <lineage>
        <taxon>Eukaryota</taxon>
        <taxon>Fungi</taxon>
        <taxon>Fungi incertae sedis</taxon>
        <taxon>Zoopagomycota</taxon>
        <taxon>Kickxellomycotina</taxon>
        <taxon>Dimargaritomycetes</taxon>
        <taxon>Dimargaritales</taxon>
        <taxon>Dimargaritaceae</taxon>
        <taxon>Dimargaris</taxon>
    </lineage>
</organism>
<dbReference type="PANTHER" id="PTHR14494">
    <property type="entry name" value="ALADIN/ADRACALIN/AAAS"/>
    <property type="match status" value="1"/>
</dbReference>
<dbReference type="OrthoDB" id="10251741at2759"/>
<evidence type="ECO:0000313" key="2">
    <source>
        <dbReference type="EMBL" id="KAJ1974739.1"/>
    </source>
</evidence>
<dbReference type="SUPFAM" id="SSF50978">
    <property type="entry name" value="WD40 repeat-like"/>
    <property type="match status" value="1"/>
</dbReference>
<gene>
    <name evidence="2" type="ORF">H4R34_004607</name>
</gene>
<reference evidence="2" key="1">
    <citation type="submission" date="2022-07" db="EMBL/GenBank/DDBJ databases">
        <title>Phylogenomic reconstructions and comparative analyses of Kickxellomycotina fungi.</title>
        <authorList>
            <person name="Reynolds N.K."/>
            <person name="Stajich J.E."/>
            <person name="Barry K."/>
            <person name="Grigoriev I.V."/>
            <person name="Crous P."/>
            <person name="Smith M.E."/>
        </authorList>
    </citation>
    <scope>NUCLEOTIDE SEQUENCE</scope>
    <source>
        <strain evidence="2">RSA 567</strain>
    </source>
</reference>
<dbReference type="AlphaFoldDB" id="A0A9W8B3Z9"/>
<proteinExistence type="predicted"/>
<feature type="region of interest" description="Disordered" evidence="1">
    <location>
        <begin position="246"/>
        <end position="266"/>
    </location>
</feature>